<reference evidence="2 3" key="1">
    <citation type="submission" date="2018-04" db="EMBL/GenBank/DDBJ databases">
        <title>The genome of golden apple snail Pomacea canaliculata provides insight into stress tolerance and invasive adaptation.</title>
        <authorList>
            <person name="Liu C."/>
            <person name="Liu B."/>
            <person name="Ren Y."/>
            <person name="Zhang Y."/>
            <person name="Wang H."/>
            <person name="Li S."/>
            <person name="Jiang F."/>
            <person name="Yin L."/>
            <person name="Zhang G."/>
            <person name="Qian W."/>
            <person name="Fan W."/>
        </authorList>
    </citation>
    <scope>NUCLEOTIDE SEQUENCE [LARGE SCALE GENOMIC DNA]</scope>
    <source>
        <strain evidence="2">SZHN2017</strain>
        <tissue evidence="2">Muscle</tissue>
    </source>
</reference>
<comment type="caution">
    <text evidence="2">The sequence shown here is derived from an EMBL/GenBank/DDBJ whole genome shotgun (WGS) entry which is preliminary data.</text>
</comment>
<name>A0A2T7NGA6_POMCA</name>
<keyword evidence="3" id="KW-1185">Reference proteome</keyword>
<evidence type="ECO:0000313" key="2">
    <source>
        <dbReference type="EMBL" id="PVD20213.1"/>
    </source>
</evidence>
<accession>A0A2T7NGA6</accession>
<feature type="region of interest" description="Disordered" evidence="1">
    <location>
        <begin position="10"/>
        <end position="41"/>
    </location>
</feature>
<dbReference type="EMBL" id="PZQS01000013">
    <property type="protein sequence ID" value="PVD20213.1"/>
    <property type="molecule type" value="Genomic_DNA"/>
</dbReference>
<sequence length="103" mass="10965">MECNYLVDATSGDKEHHQALIQGSGAAGNYSPPPTQGSVPRITWDPSGSCTFAVLIPCVPSTVCLLCLRSPPVTSTPQLAELTHAQQMAEQVRHTARQPPLAE</sequence>
<dbReference type="AlphaFoldDB" id="A0A2T7NGA6"/>
<organism evidence="2 3">
    <name type="scientific">Pomacea canaliculata</name>
    <name type="common">Golden apple snail</name>
    <dbReference type="NCBI Taxonomy" id="400727"/>
    <lineage>
        <taxon>Eukaryota</taxon>
        <taxon>Metazoa</taxon>
        <taxon>Spiralia</taxon>
        <taxon>Lophotrochozoa</taxon>
        <taxon>Mollusca</taxon>
        <taxon>Gastropoda</taxon>
        <taxon>Caenogastropoda</taxon>
        <taxon>Architaenioglossa</taxon>
        <taxon>Ampullarioidea</taxon>
        <taxon>Ampullariidae</taxon>
        <taxon>Pomacea</taxon>
    </lineage>
</organism>
<proteinExistence type="predicted"/>
<dbReference type="Proteomes" id="UP000245119">
    <property type="component" value="Linkage Group LG13"/>
</dbReference>
<gene>
    <name evidence="2" type="ORF">C0Q70_20709</name>
</gene>
<protein>
    <submittedName>
        <fullName evidence="2">Uncharacterized protein</fullName>
    </submittedName>
</protein>
<evidence type="ECO:0000313" key="3">
    <source>
        <dbReference type="Proteomes" id="UP000245119"/>
    </source>
</evidence>
<evidence type="ECO:0000256" key="1">
    <source>
        <dbReference type="SAM" id="MobiDB-lite"/>
    </source>
</evidence>